<organism evidence="10 11">
    <name type="scientific">Nostoc minutum NIES-26</name>
    <dbReference type="NCBI Taxonomy" id="1844469"/>
    <lineage>
        <taxon>Bacteria</taxon>
        <taxon>Bacillati</taxon>
        <taxon>Cyanobacteriota</taxon>
        <taxon>Cyanophyceae</taxon>
        <taxon>Nostocales</taxon>
        <taxon>Nostocaceae</taxon>
        <taxon>Nostoc</taxon>
    </lineage>
</organism>
<dbReference type="InterPro" id="IPR050736">
    <property type="entry name" value="Sensor_HK_Regulatory"/>
</dbReference>
<protein>
    <recommendedName>
        <fullName evidence="2">histidine kinase</fullName>
        <ecNumber evidence="2">2.7.13.3</ecNumber>
    </recommendedName>
</protein>
<dbReference type="InterPro" id="IPR036097">
    <property type="entry name" value="HisK_dim/P_sf"/>
</dbReference>
<evidence type="ECO:0000313" key="11">
    <source>
        <dbReference type="Proteomes" id="UP000252107"/>
    </source>
</evidence>
<dbReference type="PRINTS" id="PR00344">
    <property type="entry name" value="BCTRLSENSOR"/>
</dbReference>
<dbReference type="PANTHER" id="PTHR43711">
    <property type="entry name" value="TWO-COMPONENT HISTIDINE KINASE"/>
    <property type="match status" value="1"/>
</dbReference>
<dbReference type="Gene3D" id="3.30.565.10">
    <property type="entry name" value="Histidine kinase-like ATPase, C-terminal domain"/>
    <property type="match status" value="1"/>
</dbReference>
<keyword evidence="8" id="KW-1133">Transmembrane helix</keyword>
<dbReference type="EMBL" id="LXQD01000353">
    <property type="protein sequence ID" value="RCJ17821.1"/>
    <property type="molecule type" value="Genomic_DNA"/>
</dbReference>
<dbReference type="AlphaFoldDB" id="A0A367Q1Z0"/>
<keyword evidence="5" id="KW-0418">Kinase</keyword>
<keyword evidence="11" id="KW-1185">Reference proteome</keyword>
<proteinExistence type="predicted"/>
<dbReference type="InterPro" id="IPR005467">
    <property type="entry name" value="His_kinase_dom"/>
</dbReference>
<dbReference type="PROSITE" id="PS50109">
    <property type="entry name" value="HIS_KIN"/>
    <property type="match status" value="1"/>
</dbReference>
<evidence type="ECO:0000256" key="8">
    <source>
        <dbReference type="SAM" id="Phobius"/>
    </source>
</evidence>
<dbReference type="InterPro" id="IPR003661">
    <property type="entry name" value="HisK_dim/P_dom"/>
</dbReference>
<feature type="transmembrane region" description="Helical" evidence="8">
    <location>
        <begin position="80"/>
        <end position="105"/>
    </location>
</feature>
<dbReference type="Proteomes" id="UP000252107">
    <property type="component" value="Unassembled WGS sequence"/>
</dbReference>
<comment type="function">
    <text evidence="7">Photoreceptor which exists in two forms that are reversibly interconvertible by light: the R form that absorbs maximally in the red region of the spectrum and the FR form that absorbs maximally in the far-red region.</text>
</comment>
<dbReference type="SMART" id="SM00388">
    <property type="entry name" value="HisKA"/>
    <property type="match status" value="1"/>
</dbReference>
<dbReference type="Pfam" id="PF02518">
    <property type="entry name" value="HATPase_c"/>
    <property type="match status" value="1"/>
</dbReference>
<keyword evidence="8" id="KW-0812">Transmembrane</keyword>
<dbReference type="InterPro" id="IPR004358">
    <property type="entry name" value="Sig_transdc_His_kin-like_C"/>
</dbReference>
<dbReference type="SUPFAM" id="SSF47384">
    <property type="entry name" value="Homodimeric domain of signal transducing histidine kinase"/>
    <property type="match status" value="1"/>
</dbReference>
<dbReference type="InterPro" id="IPR036890">
    <property type="entry name" value="HATPase_C_sf"/>
</dbReference>
<dbReference type="InterPro" id="IPR049835">
    <property type="entry name" value="RppB"/>
</dbReference>
<sequence>MADPVNYYLRLLDRSERPLTVAGVQLEQLPIASAEIRRQTLIDTSGIRYRQISLTLRTQYQLTGYMQVGRSLKDLDQHLAALRLALLLGWPVTMIVIAICSWYLAGHAMQPVYRSYQQMEQFTGDAAHEFRTPLAAMHSTIDAAFRLHGQSGSDLLSEPISRTLQVIKRQNARLSKLVGDLLLLARLDRHQLAGEYCLCCLNDLISDLVEELAFLAIEAQVKLVQQVQTPKKLCILGNEEQLYRLFSNLIINGIQATPNGGQVTVTLERGDRYAFIIVQDTGIGIAPEHQSLIFGRFYRINQDRSRASGGSGLGLALACAIARAHRGSIQVQSQINKGSTFTVKLPFNTLAKIRG</sequence>
<evidence type="ECO:0000256" key="2">
    <source>
        <dbReference type="ARBA" id="ARBA00012438"/>
    </source>
</evidence>
<keyword evidence="6" id="KW-0902">Two-component regulatory system</keyword>
<name>A0A367Q1Z0_9NOSO</name>
<evidence type="ECO:0000313" key="10">
    <source>
        <dbReference type="EMBL" id="RCJ17821.1"/>
    </source>
</evidence>
<keyword evidence="3" id="KW-0597">Phosphoprotein</keyword>
<dbReference type="FunFam" id="3.30.565.10:FF:000006">
    <property type="entry name" value="Sensor histidine kinase WalK"/>
    <property type="match status" value="1"/>
</dbReference>
<gene>
    <name evidence="10" type="ORF">A6770_33530</name>
</gene>
<evidence type="ECO:0000256" key="7">
    <source>
        <dbReference type="ARBA" id="ARBA00055745"/>
    </source>
</evidence>
<dbReference type="CDD" id="cd00082">
    <property type="entry name" value="HisKA"/>
    <property type="match status" value="1"/>
</dbReference>
<keyword evidence="8" id="KW-0472">Membrane</keyword>
<dbReference type="EC" id="2.7.13.3" evidence="2"/>
<evidence type="ECO:0000256" key="1">
    <source>
        <dbReference type="ARBA" id="ARBA00000085"/>
    </source>
</evidence>
<feature type="domain" description="Histidine kinase" evidence="9">
    <location>
        <begin position="125"/>
        <end position="349"/>
    </location>
</feature>
<evidence type="ECO:0000256" key="6">
    <source>
        <dbReference type="ARBA" id="ARBA00023012"/>
    </source>
</evidence>
<comment type="caution">
    <text evidence="10">The sequence shown here is derived from an EMBL/GenBank/DDBJ whole genome shotgun (WGS) entry which is preliminary data.</text>
</comment>
<evidence type="ECO:0000259" key="9">
    <source>
        <dbReference type="PROSITE" id="PS50109"/>
    </source>
</evidence>
<dbReference type="GO" id="GO:0000155">
    <property type="term" value="F:phosphorelay sensor kinase activity"/>
    <property type="evidence" value="ECO:0007669"/>
    <property type="project" value="InterPro"/>
</dbReference>
<keyword evidence="4" id="KW-0808">Transferase</keyword>
<dbReference type="Gene3D" id="1.10.287.130">
    <property type="match status" value="1"/>
</dbReference>
<accession>A0A367Q1Z0</accession>
<evidence type="ECO:0000256" key="3">
    <source>
        <dbReference type="ARBA" id="ARBA00022553"/>
    </source>
</evidence>
<evidence type="ECO:0000256" key="5">
    <source>
        <dbReference type="ARBA" id="ARBA00022777"/>
    </source>
</evidence>
<dbReference type="PANTHER" id="PTHR43711:SF1">
    <property type="entry name" value="HISTIDINE KINASE 1"/>
    <property type="match status" value="1"/>
</dbReference>
<dbReference type="Pfam" id="PF00512">
    <property type="entry name" value="HisKA"/>
    <property type="match status" value="1"/>
</dbReference>
<dbReference type="SUPFAM" id="SSF55874">
    <property type="entry name" value="ATPase domain of HSP90 chaperone/DNA topoisomerase II/histidine kinase"/>
    <property type="match status" value="1"/>
</dbReference>
<comment type="catalytic activity">
    <reaction evidence="1">
        <text>ATP + protein L-histidine = ADP + protein N-phospho-L-histidine.</text>
        <dbReference type="EC" id="2.7.13.3"/>
    </reaction>
</comment>
<evidence type="ECO:0000256" key="4">
    <source>
        <dbReference type="ARBA" id="ARBA00022679"/>
    </source>
</evidence>
<reference evidence="10" key="1">
    <citation type="submission" date="2016-04" db="EMBL/GenBank/DDBJ databases">
        <authorList>
            <person name="Tabuchi Yagui T.R."/>
        </authorList>
    </citation>
    <scope>NUCLEOTIDE SEQUENCE [LARGE SCALE GENOMIC DNA]</scope>
    <source>
        <strain evidence="10">NIES-26</strain>
    </source>
</reference>
<dbReference type="SMART" id="SM00387">
    <property type="entry name" value="HATPase_c"/>
    <property type="match status" value="1"/>
</dbReference>
<dbReference type="NCBIfam" id="NF041735">
    <property type="entry name" value="hist_kin_RppB"/>
    <property type="match status" value="1"/>
</dbReference>
<dbReference type="InterPro" id="IPR003594">
    <property type="entry name" value="HATPase_dom"/>
</dbReference>